<dbReference type="NCBIfam" id="TIGR03284">
    <property type="entry name" value="thym_sym"/>
    <property type="match status" value="2"/>
</dbReference>
<feature type="binding site" description="in other chain" evidence="8">
    <location>
        <begin position="166"/>
        <end position="169"/>
    </location>
    <ligand>
        <name>dUMP</name>
        <dbReference type="ChEBI" id="CHEBI:246422"/>
        <note>ligand shared between dimeric partners</note>
    </ligand>
</feature>
<protein>
    <recommendedName>
        <fullName evidence="2 8">Thymidylate synthase</fullName>
        <shortName evidence="8">TS</shortName>
        <shortName evidence="8">TSase</shortName>
        <ecNumber evidence="2 8">2.1.1.45</ecNumber>
    </recommendedName>
</protein>
<comment type="subcellular location">
    <subcellularLocation>
        <location evidence="8">Cytoplasm</location>
    </subcellularLocation>
</comment>
<dbReference type="PATRIC" id="fig|1409788.3.peg.1880"/>
<dbReference type="PANTHER" id="PTHR11548">
    <property type="entry name" value="THYMIDYLATE SYNTHASE 1"/>
    <property type="match status" value="1"/>
</dbReference>
<evidence type="ECO:0000259" key="10">
    <source>
        <dbReference type="Pfam" id="PF00303"/>
    </source>
</evidence>
<dbReference type="Pfam" id="PF00303">
    <property type="entry name" value="Thymidylat_synt"/>
    <property type="match status" value="1"/>
</dbReference>
<dbReference type="HAMAP" id="MF_00008">
    <property type="entry name" value="Thymidy_synth_bact"/>
    <property type="match status" value="1"/>
</dbReference>
<dbReference type="InterPro" id="IPR023451">
    <property type="entry name" value="Thymidate_synth/dCMP_Mease_dom"/>
</dbReference>
<dbReference type="EMBL" id="LGIA01000144">
    <property type="protein sequence ID" value="KOH45364.1"/>
    <property type="molecule type" value="Genomic_DNA"/>
</dbReference>
<comment type="caution">
    <text evidence="11">The sequence shown here is derived from an EMBL/GenBank/DDBJ whole genome shotgun (WGS) entry which is preliminary data.</text>
</comment>
<dbReference type="GO" id="GO:0006235">
    <property type="term" value="P:dTTP biosynthetic process"/>
    <property type="evidence" value="ECO:0007669"/>
    <property type="project" value="UniProtKB-UniRule"/>
</dbReference>
<feature type="binding site" description="in other chain" evidence="8">
    <location>
        <position position="177"/>
    </location>
    <ligand>
        <name>dUMP</name>
        <dbReference type="ChEBI" id="CHEBI:246422"/>
        <note>ligand shared between dimeric partners</note>
    </ligand>
</feature>
<dbReference type="InterPro" id="IPR020940">
    <property type="entry name" value="Thymidylate_synthase_AS"/>
</dbReference>
<feature type="binding site" evidence="8">
    <location>
        <position position="263"/>
    </location>
    <ligand>
        <name>(6R)-5,10-methylene-5,6,7,8-tetrahydrofolate</name>
        <dbReference type="ChEBI" id="CHEBI:15636"/>
    </ligand>
</feature>
<sequence length="264" mass="30378">MKQYLDLLDHVTKNGVKKEDRTGTGTISVFGHQMRFNLEEGFPVLTTKKLHLKSIIHELLWFLDGDTNNNTLKEKGVRIWNEWADEDGNLGHIYGYQWRSWPTPDGQHIDQISEVVQAIKNNPNSRRLIVSAWNVGELDQMNLPPCHLLFQFYVADGKLSCQLYQRSCDVFLGVPFNIASYALLTMMMAQVTGLKPGEFVWTGGDVHIYLNHLEQVKLQLTRVPKKLPQMKINPNVKSIFDFKFEDFELINYEAHPHIPGKVSV</sequence>
<dbReference type="RefSeq" id="WP_053182120.1">
    <property type="nucleotide sequence ID" value="NZ_LGIA01000144.1"/>
</dbReference>
<reference evidence="12" key="1">
    <citation type="submission" date="2015-07" db="EMBL/GenBank/DDBJ databases">
        <title>Genome sequencing of Sunxiuqinia dokdonensis strain SK.</title>
        <authorList>
            <person name="Ahn S."/>
            <person name="Kim B.-C."/>
        </authorList>
    </citation>
    <scope>NUCLEOTIDE SEQUENCE [LARGE SCALE GENOMIC DNA]</scope>
    <source>
        <strain evidence="12">SK</strain>
    </source>
</reference>
<keyword evidence="5 8" id="KW-0808">Transferase</keyword>
<feature type="binding site" description="in other chain" evidence="8">
    <location>
        <begin position="207"/>
        <end position="209"/>
    </location>
    <ligand>
        <name>dUMP</name>
        <dbReference type="ChEBI" id="CHEBI:246422"/>
        <note>ligand shared between dimeric partners</note>
    </ligand>
</feature>
<evidence type="ECO:0000256" key="5">
    <source>
        <dbReference type="ARBA" id="ARBA00022679"/>
    </source>
</evidence>
<comment type="similarity">
    <text evidence="8">Belongs to the thymidylate synthase family. Bacterial-type ThyA subfamily.</text>
</comment>
<keyword evidence="12" id="KW-1185">Reference proteome</keyword>
<dbReference type="AlphaFoldDB" id="A0A0L8VA98"/>
<feature type="domain" description="Thymidylate synthase/dCMP hydroxymethylase" evidence="10">
    <location>
        <begin position="2"/>
        <end position="264"/>
    </location>
</feature>
<gene>
    <name evidence="8" type="primary">thyA</name>
    <name evidence="11" type="ORF">NC99_18140</name>
</gene>
<dbReference type="CDD" id="cd00351">
    <property type="entry name" value="TS_Pyrimidine_HMase"/>
    <property type="match status" value="1"/>
</dbReference>
<keyword evidence="4 8" id="KW-0489">Methyltransferase</keyword>
<comment type="catalytic activity">
    <reaction evidence="7 8">
        <text>dUMP + (6R)-5,10-methylene-5,6,7,8-tetrahydrofolate = 7,8-dihydrofolate + dTMP</text>
        <dbReference type="Rhea" id="RHEA:12104"/>
        <dbReference type="ChEBI" id="CHEBI:15636"/>
        <dbReference type="ChEBI" id="CHEBI:57451"/>
        <dbReference type="ChEBI" id="CHEBI:63528"/>
        <dbReference type="ChEBI" id="CHEBI:246422"/>
        <dbReference type="EC" id="2.1.1.45"/>
    </reaction>
</comment>
<dbReference type="PANTHER" id="PTHR11548:SF9">
    <property type="entry name" value="THYMIDYLATE SYNTHASE"/>
    <property type="match status" value="1"/>
</dbReference>
<dbReference type="OrthoDB" id="9774633at2"/>
<evidence type="ECO:0000256" key="1">
    <source>
        <dbReference type="ARBA" id="ARBA00011738"/>
    </source>
</evidence>
<dbReference type="InterPro" id="IPR000398">
    <property type="entry name" value="Thymidylate_synthase"/>
</dbReference>
<dbReference type="GO" id="GO:0004799">
    <property type="term" value="F:thymidylate synthase activity"/>
    <property type="evidence" value="ECO:0007669"/>
    <property type="project" value="UniProtKB-UniRule"/>
</dbReference>
<dbReference type="PRINTS" id="PR00108">
    <property type="entry name" value="THYMDSNTHASE"/>
</dbReference>
<dbReference type="InterPro" id="IPR045097">
    <property type="entry name" value="Thymidate_synth/dCMP_Mease"/>
</dbReference>
<dbReference type="UniPathway" id="UPA00575"/>
<dbReference type="GO" id="GO:0005829">
    <property type="term" value="C:cytosol"/>
    <property type="evidence" value="ECO:0007669"/>
    <property type="project" value="TreeGrafter"/>
</dbReference>
<feature type="binding site" evidence="8">
    <location>
        <position position="169"/>
    </location>
    <ligand>
        <name>(6R)-5,10-methylene-5,6,7,8-tetrahydrofolate</name>
        <dbReference type="ChEBI" id="CHEBI:15636"/>
    </ligand>
</feature>
<dbReference type="Proteomes" id="UP000036958">
    <property type="component" value="Unassembled WGS sequence"/>
</dbReference>
<dbReference type="InterPro" id="IPR036926">
    <property type="entry name" value="Thymidate_synth/dCMP_Mease_sf"/>
</dbReference>
<accession>A0A0L8VA98</accession>
<evidence type="ECO:0000256" key="9">
    <source>
        <dbReference type="PROSITE-ProRule" id="PRU10016"/>
    </source>
</evidence>
<evidence type="ECO:0000256" key="8">
    <source>
        <dbReference type="HAMAP-Rule" id="MF_00008"/>
    </source>
</evidence>
<feature type="binding site" description="in other chain" evidence="8">
    <location>
        <position position="21"/>
    </location>
    <ligand>
        <name>dUMP</name>
        <dbReference type="ChEBI" id="CHEBI:246422"/>
        <note>ligand shared between dimeric partners</note>
    </ligand>
</feature>
<feature type="binding site" evidence="8">
    <location>
        <position position="51"/>
    </location>
    <ligand>
        <name>(6R)-5,10-methylene-5,6,7,8-tetrahydrofolate</name>
        <dbReference type="ChEBI" id="CHEBI:15636"/>
    </ligand>
</feature>
<keyword evidence="3 8" id="KW-0963">Cytoplasm</keyword>
<evidence type="ECO:0000256" key="7">
    <source>
        <dbReference type="ARBA" id="ARBA00047344"/>
    </source>
</evidence>
<feature type="active site" description="Nucleophile" evidence="8">
    <location>
        <position position="146"/>
    </location>
</feature>
<keyword evidence="6 8" id="KW-0545">Nucleotide biosynthesis</keyword>
<dbReference type="EC" id="2.1.1.45" evidence="2 8"/>
<dbReference type="SUPFAM" id="SSF55831">
    <property type="entry name" value="Thymidylate synthase/dCMP hydroxymethylase"/>
    <property type="match status" value="1"/>
</dbReference>
<dbReference type="STRING" id="1409788.NC99_18140"/>
<feature type="active site" evidence="9">
    <location>
        <position position="146"/>
    </location>
</feature>
<dbReference type="FunFam" id="3.30.572.10:FF:000001">
    <property type="entry name" value="Thymidylate synthase"/>
    <property type="match status" value="1"/>
</dbReference>
<dbReference type="GO" id="GO:0006231">
    <property type="term" value="P:dTMP biosynthetic process"/>
    <property type="evidence" value="ECO:0007669"/>
    <property type="project" value="UniProtKB-UniRule"/>
</dbReference>
<comment type="function">
    <text evidence="8">Catalyzes the reductive methylation of 2'-deoxyuridine-5'-monophosphate (dUMP) to 2'-deoxythymidine-5'-monophosphate (dTMP) while utilizing 5,10-methylenetetrahydrofolate (mTHF) as the methyl donor and reductant in the reaction, yielding dihydrofolate (DHF) as a by-product. This enzymatic reaction provides an intracellular de novo source of dTMP, an essential precursor for DNA biosynthesis.</text>
</comment>
<dbReference type="GO" id="GO:0032259">
    <property type="term" value="P:methylation"/>
    <property type="evidence" value="ECO:0007669"/>
    <property type="project" value="UniProtKB-KW"/>
</dbReference>
<evidence type="ECO:0000313" key="12">
    <source>
        <dbReference type="Proteomes" id="UP000036958"/>
    </source>
</evidence>
<feature type="binding site" evidence="8">
    <location>
        <begin position="126"/>
        <end position="127"/>
    </location>
    <ligand>
        <name>dUMP</name>
        <dbReference type="ChEBI" id="CHEBI:246422"/>
        <note>ligand shared between dimeric partners</note>
    </ligand>
</feature>
<evidence type="ECO:0000256" key="6">
    <source>
        <dbReference type="ARBA" id="ARBA00022727"/>
    </source>
</evidence>
<evidence type="ECO:0000256" key="2">
    <source>
        <dbReference type="ARBA" id="ARBA00011947"/>
    </source>
</evidence>
<comment type="pathway">
    <text evidence="8">Pyrimidine metabolism; dTTP biosynthesis.</text>
</comment>
<dbReference type="Gene3D" id="3.30.572.10">
    <property type="entry name" value="Thymidylate synthase/dCMP hydroxymethylase domain"/>
    <property type="match status" value="1"/>
</dbReference>
<organism evidence="11 12">
    <name type="scientific">Sunxiuqinia dokdonensis</name>
    <dbReference type="NCBI Taxonomy" id="1409788"/>
    <lineage>
        <taxon>Bacteria</taxon>
        <taxon>Pseudomonadati</taxon>
        <taxon>Bacteroidota</taxon>
        <taxon>Bacteroidia</taxon>
        <taxon>Marinilabiliales</taxon>
        <taxon>Prolixibacteraceae</taxon>
        <taxon>Sunxiuqinia</taxon>
    </lineage>
</organism>
<evidence type="ECO:0000256" key="4">
    <source>
        <dbReference type="ARBA" id="ARBA00022603"/>
    </source>
</evidence>
<evidence type="ECO:0000313" key="11">
    <source>
        <dbReference type="EMBL" id="KOH45364.1"/>
    </source>
</evidence>
<name>A0A0L8VA98_9BACT</name>
<proteinExistence type="inferred from homology"/>
<dbReference type="NCBIfam" id="NF002499">
    <property type="entry name" value="PRK01827.1-5"/>
    <property type="match status" value="1"/>
</dbReference>
<comment type="subunit">
    <text evidence="1 8">Homodimer.</text>
</comment>
<evidence type="ECO:0000256" key="3">
    <source>
        <dbReference type="ARBA" id="ARBA00022490"/>
    </source>
</evidence>
<dbReference type="NCBIfam" id="NF002497">
    <property type="entry name" value="PRK01827.1-3"/>
    <property type="match status" value="1"/>
</dbReference>
<dbReference type="PROSITE" id="PS00091">
    <property type="entry name" value="THYMIDYLATE_SYNTHASE"/>
    <property type="match status" value="1"/>
</dbReference>